<evidence type="ECO:0000313" key="2">
    <source>
        <dbReference type="Proteomes" id="UP000244523"/>
    </source>
</evidence>
<dbReference type="AlphaFoldDB" id="A0A2T6KKD7"/>
<reference evidence="1 2" key="1">
    <citation type="submission" date="2018-04" db="EMBL/GenBank/DDBJ databases">
        <title>Genomic Encyclopedia of Archaeal and Bacterial Type Strains, Phase II (KMG-II): from individual species to whole genera.</title>
        <authorList>
            <person name="Goeker M."/>
        </authorList>
    </citation>
    <scope>NUCLEOTIDE SEQUENCE [LARGE SCALE GENOMIC DNA]</scope>
    <source>
        <strain evidence="1 2">DSM 29955</strain>
    </source>
</reference>
<dbReference type="RefSeq" id="WP_168769440.1">
    <property type="nucleotide sequence ID" value="NZ_QBUD01000003.1"/>
</dbReference>
<organism evidence="1 2">
    <name type="scientific">Yoonia sediminilitoris</name>
    <dbReference type="NCBI Taxonomy" id="1286148"/>
    <lineage>
        <taxon>Bacteria</taxon>
        <taxon>Pseudomonadati</taxon>
        <taxon>Pseudomonadota</taxon>
        <taxon>Alphaproteobacteria</taxon>
        <taxon>Rhodobacterales</taxon>
        <taxon>Paracoccaceae</taxon>
        <taxon>Yoonia</taxon>
    </lineage>
</organism>
<accession>A0A2T6KKD7</accession>
<proteinExistence type="predicted"/>
<dbReference type="Proteomes" id="UP000244523">
    <property type="component" value="Unassembled WGS sequence"/>
</dbReference>
<dbReference type="EMBL" id="QBUD01000003">
    <property type="protein sequence ID" value="PUB16416.1"/>
    <property type="molecule type" value="Genomic_DNA"/>
</dbReference>
<comment type="caution">
    <text evidence="1">The sequence shown here is derived from an EMBL/GenBank/DDBJ whole genome shotgun (WGS) entry which is preliminary data.</text>
</comment>
<gene>
    <name evidence="1" type="ORF">C8N45_103272</name>
</gene>
<evidence type="ECO:0000313" key="1">
    <source>
        <dbReference type="EMBL" id="PUB16416.1"/>
    </source>
</evidence>
<sequence length="55" mass="5768">MQNNHIDWIGPVTFGPGGLFTLPPNVVGRATASTPMNSVAETSAAHTIKFEGSRS</sequence>
<keyword evidence="2" id="KW-1185">Reference proteome</keyword>
<protein>
    <submittedName>
        <fullName evidence="1">Uncharacterized protein</fullName>
    </submittedName>
</protein>
<name>A0A2T6KKD7_9RHOB</name>